<gene>
    <name evidence="1" type="ORF">ACFFVI_16600</name>
</gene>
<dbReference type="Proteomes" id="UP001589748">
    <property type="component" value="Unassembled WGS sequence"/>
</dbReference>
<evidence type="ECO:0000313" key="1">
    <source>
        <dbReference type="EMBL" id="MFB9378584.1"/>
    </source>
</evidence>
<accession>A0ABV5LWZ1</accession>
<sequence length="383" mass="41579">MAAPVFRPVRTGGFVHPGIVNSAASLETMQLRAAAGVPATLAAVEKLRASRYARLSWSARPVASVACGSGANVGCAAETDDAQAAYTHALLWTLIGDPRHAARAIEILNGWSAVLTEHRFDTRQHENGLLQAAWGAQTFTKAAELIRYSGAGWAADDIARFASMLRTAFLPRVRDGWKAGASNWQLSMAEATINIGVFLDDQAVFADGIGDWREQTRAHIVSDSDGIRPLVPANTTVTEAYLATYWKNPRRWVPGLSQETCRDLSHAAMFFAAALAGAETARIQGMDLFDEESERLRTGMEFHARTLNAMAQGQTPADWPGRDAPKLGGTAWALTWAVGLNHYQGRLGYPMPHSEALLERIRPTGTGLHMNWETLTHGPNRPA</sequence>
<dbReference type="SUPFAM" id="SSF48230">
    <property type="entry name" value="Chondroitin AC/alginate lyase"/>
    <property type="match status" value="1"/>
</dbReference>
<name>A0ABV5LWZ1_9ACTN</name>
<protein>
    <submittedName>
        <fullName evidence="1">Alginate lyase family protein</fullName>
    </submittedName>
</protein>
<keyword evidence="1" id="KW-0456">Lyase</keyword>
<dbReference type="InterPro" id="IPR008929">
    <property type="entry name" value="Chondroitin_lyas"/>
</dbReference>
<dbReference type="Gene3D" id="1.50.10.100">
    <property type="entry name" value="Chondroitin AC/alginate lyase"/>
    <property type="match status" value="1"/>
</dbReference>
<dbReference type="EMBL" id="JBHMDM010000007">
    <property type="protein sequence ID" value="MFB9378584.1"/>
    <property type="molecule type" value="Genomic_DNA"/>
</dbReference>
<dbReference type="GO" id="GO:0016829">
    <property type="term" value="F:lyase activity"/>
    <property type="evidence" value="ECO:0007669"/>
    <property type="project" value="UniProtKB-KW"/>
</dbReference>
<comment type="caution">
    <text evidence="1">The sequence shown here is derived from an EMBL/GenBank/DDBJ whole genome shotgun (WGS) entry which is preliminary data.</text>
</comment>
<organism evidence="1 2">
    <name type="scientific">Kineococcus gynurae</name>
    <dbReference type="NCBI Taxonomy" id="452979"/>
    <lineage>
        <taxon>Bacteria</taxon>
        <taxon>Bacillati</taxon>
        <taxon>Actinomycetota</taxon>
        <taxon>Actinomycetes</taxon>
        <taxon>Kineosporiales</taxon>
        <taxon>Kineosporiaceae</taxon>
        <taxon>Kineococcus</taxon>
    </lineage>
</organism>
<keyword evidence="2" id="KW-1185">Reference proteome</keyword>
<reference evidence="1 2" key="1">
    <citation type="submission" date="2024-09" db="EMBL/GenBank/DDBJ databases">
        <authorList>
            <person name="Sun Q."/>
            <person name="Mori K."/>
        </authorList>
    </citation>
    <scope>NUCLEOTIDE SEQUENCE [LARGE SCALE GENOMIC DNA]</scope>
    <source>
        <strain evidence="1 2">TISTR 1856</strain>
    </source>
</reference>
<proteinExistence type="predicted"/>
<evidence type="ECO:0000313" key="2">
    <source>
        <dbReference type="Proteomes" id="UP001589748"/>
    </source>
</evidence>
<dbReference type="RefSeq" id="WP_380136748.1">
    <property type="nucleotide sequence ID" value="NZ_JBHLUI010000008.1"/>
</dbReference>